<dbReference type="Gene3D" id="3.20.20.450">
    <property type="entry name" value="EAL domain"/>
    <property type="match status" value="1"/>
</dbReference>
<dbReference type="Pfam" id="PF00990">
    <property type="entry name" value="GGDEF"/>
    <property type="match status" value="1"/>
</dbReference>
<dbReference type="InterPro" id="IPR000160">
    <property type="entry name" value="GGDEF_dom"/>
</dbReference>
<evidence type="ECO:0000259" key="3">
    <source>
        <dbReference type="PROSITE" id="PS50113"/>
    </source>
</evidence>
<dbReference type="SMART" id="SM00052">
    <property type="entry name" value="EAL"/>
    <property type="match status" value="1"/>
</dbReference>
<evidence type="ECO:0000259" key="5">
    <source>
        <dbReference type="PROSITE" id="PS50887"/>
    </source>
</evidence>
<dbReference type="CDD" id="cd01949">
    <property type="entry name" value="GGDEF"/>
    <property type="match status" value="1"/>
</dbReference>
<dbReference type="InterPro" id="IPR043128">
    <property type="entry name" value="Rev_trsase/Diguanyl_cyclase"/>
</dbReference>
<dbReference type="CDD" id="cd01948">
    <property type="entry name" value="EAL"/>
    <property type="match status" value="1"/>
</dbReference>
<dbReference type="Gene3D" id="3.30.450.20">
    <property type="entry name" value="PAS domain"/>
    <property type="match status" value="1"/>
</dbReference>
<dbReference type="SUPFAM" id="SSF55785">
    <property type="entry name" value="PYP-like sensor domain (PAS domain)"/>
    <property type="match status" value="1"/>
</dbReference>
<dbReference type="InterPro" id="IPR052155">
    <property type="entry name" value="Biofilm_reg_signaling"/>
</dbReference>
<dbReference type="InterPro" id="IPR035965">
    <property type="entry name" value="PAS-like_dom_sf"/>
</dbReference>
<evidence type="ECO:0000313" key="6">
    <source>
        <dbReference type="EMBL" id="MCW8109876.1"/>
    </source>
</evidence>
<gene>
    <name evidence="6" type="ORF">OPS25_15320</name>
</gene>
<feature type="domain" description="PAC" evidence="3">
    <location>
        <begin position="473"/>
        <end position="523"/>
    </location>
</feature>
<dbReference type="Pfam" id="PF13426">
    <property type="entry name" value="PAS_9"/>
    <property type="match status" value="1"/>
</dbReference>
<organism evidence="6 7">
    <name type="scientific">Alteromonas aquimaris</name>
    <dbReference type="NCBI Taxonomy" id="2998417"/>
    <lineage>
        <taxon>Bacteria</taxon>
        <taxon>Pseudomonadati</taxon>
        <taxon>Pseudomonadota</taxon>
        <taxon>Gammaproteobacteria</taxon>
        <taxon>Alteromonadales</taxon>
        <taxon>Alteromonadaceae</taxon>
        <taxon>Alteromonas/Salinimonas group</taxon>
        <taxon>Alteromonas</taxon>
    </lineage>
</organism>
<dbReference type="PROSITE" id="PS50883">
    <property type="entry name" value="EAL"/>
    <property type="match status" value="1"/>
</dbReference>
<dbReference type="InterPro" id="IPR000014">
    <property type="entry name" value="PAS"/>
</dbReference>
<keyword evidence="2" id="KW-0732">Signal</keyword>
<feature type="transmembrane region" description="Helical" evidence="1">
    <location>
        <begin position="214"/>
        <end position="234"/>
    </location>
</feature>
<feature type="transmembrane region" description="Helical" evidence="1">
    <location>
        <begin position="272"/>
        <end position="290"/>
    </location>
</feature>
<feature type="signal peptide" evidence="2">
    <location>
        <begin position="1"/>
        <end position="25"/>
    </location>
</feature>
<dbReference type="NCBIfam" id="TIGR00254">
    <property type="entry name" value="GGDEF"/>
    <property type="match status" value="1"/>
</dbReference>
<dbReference type="Gene3D" id="2.60.40.2380">
    <property type="match status" value="1"/>
</dbReference>
<evidence type="ECO:0000256" key="1">
    <source>
        <dbReference type="SAM" id="Phobius"/>
    </source>
</evidence>
<feature type="domain" description="GGDEF" evidence="5">
    <location>
        <begin position="555"/>
        <end position="688"/>
    </location>
</feature>
<name>A0ABT3PCM6_9ALTE</name>
<dbReference type="SMART" id="SM00267">
    <property type="entry name" value="GGDEF"/>
    <property type="match status" value="1"/>
</dbReference>
<feature type="transmembrane region" description="Helical" evidence="1">
    <location>
        <begin position="240"/>
        <end position="260"/>
    </location>
</feature>
<dbReference type="PANTHER" id="PTHR44757:SF4">
    <property type="entry name" value="DIGUANYLATE CYCLASE DGCE-RELATED"/>
    <property type="match status" value="1"/>
</dbReference>
<evidence type="ECO:0000313" key="7">
    <source>
        <dbReference type="Proteomes" id="UP001142810"/>
    </source>
</evidence>
<feature type="transmembrane region" description="Helical" evidence="1">
    <location>
        <begin position="296"/>
        <end position="319"/>
    </location>
</feature>
<dbReference type="PROSITE" id="PS50887">
    <property type="entry name" value="GGDEF"/>
    <property type="match status" value="1"/>
</dbReference>
<dbReference type="PANTHER" id="PTHR44757">
    <property type="entry name" value="DIGUANYLATE CYCLASE DGCP"/>
    <property type="match status" value="1"/>
</dbReference>
<dbReference type="PROSITE" id="PS50113">
    <property type="entry name" value="PAC"/>
    <property type="match status" value="1"/>
</dbReference>
<accession>A0ABT3PCM6</accession>
<dbReference type="SUPFAM" id="SSF55073">
    <property type="entry name" value="Nucleotide cyclase"/>
    <property type="match status" value="1"/>
</dbReference>
<dbReference type="NCBIfam" id="TIGR00229">
    <property type="entry name" value="sensory_box"/>
    <property type="match status" value="1"/>
</dbReference>
<dbReference type="Gene3D" id="3.30.70.270">
    <property type="match status" value="1"/>
</dbReference>
<feature type="transmembrane region" description="Helical" evidence="1">
    <location>
        <begin position="182"/>
        <end position="207"/>
    </location>
</feature>
<dbReference type="InterPro" id="IPR011622">
    <property type="entry name" value="7TMR_DISM_rcpt_extracell_dom2"/>
</dbReference>
<dbReference type="Pfam" id="PF00563">
    <property type="entry name" value="EAL"/>
    <property type="match status" value="1"/>
</dbReference>
<keyword evidence="7" id="KW-1185">Reference proteome</keyword>
<keyword evidence="1" id="KW-0812">Transmembrane</keyword>
<evidence type="ECO:0000259" key="4">
    <source>
        <dbReference type="PROSITE" id="PS50883"/>
    </source>
</evidence>
<feature type="domain" description="EAL" evidence="4">
    <location>
        <begin position="699"/>
        <end position="954"/>
    </location>
</feature>
<comment type="caution">
    <text evidence="6">The sequence shown here is derived from an EMBL/GenBank/DDBJ whole genome shotgun (WGS) entry which is preliminary data.</text>
</comment>
<dbReference type="Pfam" id="PF07696">
    <property type="entry name" value="7TMR-DISMED2"/>
    <property type="match status" value="1"/>
</dbReference>
<dbReference type="InterPro" id="IPR029787">
    <property type="entry name" value="Nucleotide_cyclase"/>
</dbReference>
<keyword evidence="1" id="KW-0472">Membrane</keyword>
<dbReference type="SUPFAM" id="SSF141868">
    <property type="entry name" value="EAL domain-like"/>
    <property type="match status" value="1"/>
</dbReference>
<feature type="chain" id="PRO_5046585984" evidence="2">
    <location>
        <begin position="26"/>
        <end position="956"/>
    </location>
</feature>
<evidence type="ECO:0000256" key="2">
    <source>
        <dbReference type="SAM" id="SignalP"/>
    </source>
</evidence>
<reference evidence="6" key="1">
    <citation type="submission" date="2022-11" db="EMBL/GenBank/DDBJ databases">
        <title>Alteromonas sp. nov., isolated from sea water of the Qingdao.</title>
        <authorList>
            <person name="Wang Q."/>
        </authorList>
    </citation>
    <scope>NUCLEOTIDE SEQUENCE</scope>
    <source>
        <strain evidence="6">ASW11-7</strain>
    </source>
</reference>
<dbReference type="Proteomes" id="UP001142810">
    <property type="component" value="Unassembled WGS sequence"/>
</dbReference>
<dbReference type="InterPro" id="IPR035919">
    <property type="entry name" value="EAL_sf"/>
</dbReference>
<dbReference type="CDD" id="cd00130">
    <property type="entry name" value="PAS"/>
    <property type="match status" value="1"/>
</dbReference>
<proteinExistence type="predicted"/>
<dbReference type="InterPro" id="IPR000700">
    <property type="entry name" value="PAS-assoc_C"/>
</dbReference>
<dbReference type="EMBL" id="JAPFRD010000013">
    <property type="protein sequence ID" value="MCW8109876.1"/>
    <property type="molecule type" value="Genomic_DNA"/>
</dbReference>
<keyword evidence="1" id="KW-1133">Transmembrane helix</keyword>
<dbReference type="InterPro" id="IPR001633">
    <property type="entry name" value="EAL_dom"/>
</dbReference>
<sequence>MITRHMLPGWMLALLMMCQMGQAVAETLLIDEAFTKANLQRHSLSRVADKHVSFAQIINSTTGKVNPHFLHPLEDGSRIWMMSHVQNISHKQLKMALTVERLGLDEVTFWIVDERQRIVHSYKATTKNPISWFEQTLPAITYDFKLPKNQTVTILLSVEDSGLTSLPVFLWQQNALKAHSKVHLLFVGVLVGKLAILFIYFFLSYLYQRTPARFWLAMSNLFFLTLVAAMQGLLNSVVPVAAYAEPIIAVLLALILFSLANVTHNLFVRLPSGFHFLNYAGPLYLLVAVATQNTYYLSITILLTVPVASLIQVFSALIFRDRRNKSLSRIYLISWLFLVALFALQIDILASSYSLTSYHTALSVLMLSLACLSFGVCVELKERSFTQQQISAREQTISSLNYFYKLFRNSAEGLYTSTVDGALKSVNPAMCAVFGYEDEDSMLAAVKNTKQFYANPEDRELLVGELLEKGSVMGKEIKGRKADGNEFWFCISCQLQDEDEERFLYGSIFDITERKQSNISLEYLASHDSLTGVFNRREFELRLHSAANLVEQSKANVVLLYLDLDRFKTVNDTCGHKAGDTLIKEIARLLQSTLAGKGIVARLGGDEFAVLFEHHSEEVAYLQAVKILNAIQAYRFIWENRVFTLGVSIGLLNCTEHPANPEQLLSMADAACYIAKEQGRNQIHRYSNDDESLKRYEQELAWVADINLALENNSFELYYQHYRVLNAQQQGDYFEILLRMISDKGEVIPPSAFFPSAERYDLSAKIDRWVVENTFKWFVDNPVVLSRVKRCCINLSGPSLADKDLKLLILNAFERSGVPYEKICFEITETVAIVKMEDTLQFMKTFQQLGCQFALDDFGSGFSSYTYLKHLPVNCVKIDGSFIKDMLNDPVDHAMVSSIKDVAKAMGMETVGECVEDEATMVALGKMGVNYAQGYGIAKPRSLKEFVSLDSGANEA</sequence>
<protein>
    <submittedName>
        <fullName evidence="6">EAL domain-containing protein</fullName>
    </submittedName>
</protein>
<feature type="transmembrane region" description="Helical" evidence="1">
    <location>
        <begin position="331"/>
        <end position="355"/>
    </location>
</feature>